<dbReference type="InterPro" id="IPR001117">
    <property type="entry name" value="Cu-oxidase_2nd"/>
</dbReference>
<gene>
    <name evidence="6" type="ORF">DFH01_25500</name>
</gene>
<keyword evidence="7" id="KW-1185">Reference proteome</keyword>
<dbReference type="PROSITE" id="PS00079">
    <property type="entry name" value="MULTICOPPER_OXIDASE1"/>
    <property type="match status" value="1"/>
</dbReference>
<dbReference type="CDD" id="cd13906">
    <property type="entry name" value="CuRO_3_CumA_like"/>
    <property type="match status" value="1"/>
</dbReference>
<feature type="domain" description="Plastocyanin-like" evidence="5">
    <location>
        <begin position="62"/>
        <end position="165"/>
    </location>
</feature>
<evidence type="ECO:0000259" key="4">
    <source>
        <dbReference type="Pfam" id="PF07731"/>
    </source>
</evidence>
<evidence type="ECO:0000313" key="6">
    <source>
        <dbReference type="EMBL" id="PWS34494.1"/>
    </source>
</evidence>
<sequence length="486" mass="52091">MPVAPSLSPPAATGPRRRAVLRSGLALGLAAGAPLHARAAQPALRVLRAVPAQVPLLGGAYPETAVWGFDGQVPGPELRVRQGDMLRVELRNGLPEPTTIHWHGLRVPHAMDGVPHLTQPPIAPGASFTYAFRCEDAGTFWYHPHANSPEQLGRGLSGALIVEEAEDAAPPVDRDVTWLLSDFRVGPDAAIRADFGEVRDIAHAGRLGNAVTINGRVPQGGFAVWAGERIRLRLINAANARIFALAFEDHAPLVIALDGHPVAPHAPEGGRVLLGPGMRADLILDMTGAPGERFAINDSFFPRGGYRLTELAYAEAPPLRATPQPAPAMLPPNPLAEPVLDAQALRVEIAFGGGMMGGLAEATLDGERLGMRELLRRGMAWAVNGVVMAGHAHKPLFTLARGQSCIVTLRNATAWWHPIHLHGHAFRVLARNGAPTAHREWRDTLLMAPREEVRIAFVGDNPGDWMLHCHVLEHHVGGMGGVFRVA</sequence>
<dbReference type="PROSITE" id="PS51318">
    <property type="entry name" value="TAT"/>
    <property type="match status" value="1"/>
</dbReference>
<evidence type="ECO:0000256" key="2">
    <source>
        <dbReference type="ARBA" id="ARBA00023002"/>
    </source>
</evidence>
<dbReference type="GO" id="GO:0005507">
    <property type="term" value="F:copper ion binding"/>
    <property type="evidence" value="ECO:0007669"/>
    <property type="project" value="InterPro"/>
</dbReference>
<dbReference type="InterPro" id="IPR006311">
    <property type="entry name" value="TAT_signal"/>
</dbReference>
<dbReference type="InterPro" id="IPR033138">
    <property type="entry name" value="Cu_oxidase_CS"/>
</dbReference>
<keyword evidence="2" id="KW-0560">Oxidoreductase</keyword>
<dbReference type="PROSITE" id="PS00080">
    <property type="entry name" value="MULTICOPPER_OXIDASE2"/>
    <property type="match status" value="1"/>
</dbReference>
<dbReference type="InterPro" id="IPR011707">
    <property type="entry name" value="Cu-oxidase-like_N"/>
</dbReference>
<evidence type="ECO:0000259" key="5">
    <source>
        <dbReference type="Pfam" id="PF07732"/>
    </source>
</evidence>
<proteinExistence type="predicted"/>
<dbReference type="InterPro" id="IPR045087">
    <property type="entry name" value="Cu-oxidase_fam"/>
</dbReference>
<dbReference type="AlphaFoldDB" id="A0A317F645"/>
<organism evidence="6 7">
    <name type="scientific">Falsiroseomonas bella</name>
    <dbReference type="NCBI Taxonomy" id="2184016"/>
    <lineage>
        <taxon>Bacteria</taxon>
        <taxon>Pseudomonadati</taxon>
        <taxon>Pseudomonadota</taxon>
        <taxon>Alphaproteobacteria</taxon>
        <taxon>Acetobacterales</taxon>
        <taxon>Roseomonadaceae</taxon>
        <taxon>Falsiroseomonas</taxon>
    </lineage>
</organism>
<reference evidence="7" key="1">
    <citation type="submission" date="2018-05" db="EMBL/GenBank/DDBJ databases">
        <authorList>
            <person name="Du Z."/>
            <person name="Wang X."/>
        </authorList>
    </citation>
    <scope>NUCLEOTIDE SEQUENCE [LARGE SCALE GENOMIC DNA]</scope>
    <source>
        <strain evidence="7">CQN31</strain>
    </source>
</reference>
<dbReference type="Gene3D" id="2.60.40.420">
    <property type="entry name" value="Cupredoxins - blue copper proteins"/>
    <property type="match status" value="3"/>
</dbReference>
<dbReference type="CDD" id="cd13861">
    <property type="entry name" value="CuRO_1_CumA_like"/>
    <property type="match status" value="1"/>
</dbReference>
<dbReference type="Pfam" id="PF07732">
    <property type="entry name" value="Cu-oxidase_3"/>
    <property type="match status" value="1"/>
</dbReference>
<protein>
    <submittedName>
        <fullName evidence="6">Copper oxidase</fullName>
    </submittedName>
</protein>
<comment type="caution">
    <text evidence="6">The sequence shown here is derived from an EMBL/GenBank/DDBJ whole genome shotgun (WGS) entry which is preliminary data.</text>
</comment>
<evidence type="ECO:0000259" key="3">
    <source>
        <dbReference type="Pfam" id="PF00394"/>
    </source>
</evidence>
<feature type="domain" description="Plastocyanin-like" evidence="3">
    <location>
        <begin position="177"/>
        <end position="299"/>
    </location>
</feature>
<dbReference type="InterPro" id="IPR011706">
    <property type="entry name" value="Cu-oxidase_C"/>
</dbReference>
<dbReference type="Pfam" id="PF07731">
    <property type="entry name" value="Cu-oxidase_2"/>
    <property type="match status" value="1"/>
</dbReference>
<keyword evidence="1" id="KW-0479">Metal-binding</keyword>
<dbReference type="PANTHER" id="PTHR11709">
    <property type="entry name" value="MULTI-COPPER OXIDASE"/>
    <property type="match status" value="1"/>
</dbReference>
<evidence type="ECO:0000313" key="7">
    <source>
        <dbReference type="Proteomes" id="UP000245765"/>
    </source>
</evidence>
<accession>A0A317F645</accession>
<dbReference type="Proteomes" id="UP000245765">
    <property type="component" value="Unassembled WGS sequence"/>
</dbReference>
<dbReference type="Pfam" id="PF00394">
    <property type="entry name" value="Cu-oxidase"/>
    <property type="match status" value="1"/>
</dbReference>
<dbReference type="EMBL" id="QGNA01000007">
    <property type="protein sequence ID" value="PWS34494.1"/>
    <property type="molecule type" value="Genomic_DNA"/>
</dbReference>
<name>A0A317F645_9PROT</name>
<dbReference type="CDD" id="cd13885">
    <property type="entry name" value="CuRO_2_CumA_like"/>
    <property type="match status" value="1"/>
</dbReference>
<feature type="domain" description="Plastocyanin-like" evidence="4">
    <location>
        <begin position="390"/>
        <end position="485"/>
    </location>
</feature>
<dbReference type="PANTHER" id="PTHR11709:SF2">
    <property type="entry name" value="MULTICOPPER OXIDASE LPR1"/>
    <property type="match status" value="1"/>
</dbReference>
<dbReference type="GO" id="GO:0016491">
    <property type="term" value="F:oxidoreductase activity"/>
    <property type="evidence" value="ECO:0007669"/>
    <property type="project" value="UniProtKB-KW"/>
</dbReference>
<dbReference type="SUPFAM" id="SSF49503">
    <property type="entry name" value="Cupredoxins"/>
    <property type="match status" value="3"/>
</dbReference>
<dbReference type="OrthoDB" id="9757546at2"/>
<dbReference type="InterPro" id="IPR008972">
    <property type="entry name" value="Cupredoxin"/>
</dbReference>
<evidence type="ECO:0000256" key="1">
    <source>
        <dbReference type="ARBA" id="ARBA00022723"/>
    </source>
</evidence>
<dbReference type="InterPro" id="IPR002355">
    <property type="entry name" value="Cu_oxidase_Cu_BS"/>
</dbReference>